<dbReference type="GO" id="GO:0043709">
    <property type="term" value="P:cell adhesion involved in single-species biofilm formation"/>
    <property type="evidence" value="ECO:0007669"/>
    <property type="project" value="TreeGrafter"/>
</dbReference>
<dbReference type="GO" id="GO:1902201">
    <property type="term" value="P:negative regulation of bacterial-type flagellum-dependent cell motility"/>
    <property type="evidence" value="ECO:0007669"/>
    <property type="project" value="TreeGrafter"/>
</dbReference>
<dbReference type="EC" id="2.7.7.65" evidence="3"/>
<evidence type="ECO:0000313" key="10">
    <source>
        <dbReference type="Proteomes" id="UP000251197"/>
    </source>
</evidence>
<dbReference type="RefSeq" id="WP_096754073.1">
    <property type="nucleotide sequence ID" value="NZ_CP023525.1"/>
</dbReference>
<evidence type="ECO:0000313" key="7">
    <source>
        <dbReference type="EMBL" id="ATF92544.1"/>
    </source>
</evidence>
<dbReference type="SUPFAM" id="SSF55073">
    <property type="entry name" value="Nucleotide cyclase"/>
    <property type="match status" value="1"/>
</dbReference>
<dbReference type="EMBL" id="CP023525">
    <property type="protein sequence ID" value="ATF92544.1"/>
    <property type="molecule type" value="Genomic_DNA"/>
</dbReference>
<accession>A0A291DXL2</accession>
<dbReference type="Pfam" id="PF00990">
    <property type="entry name" value="GGDEF"/>
    <property type="match status" value="1"/>
</dbReference>
<dbReference type="NCBIfam" id="TIGR00254">
    <property type="entry name" value="GGDEF"/>
    <property type="match status" value="1"/>
</dbReference>
<keyword evidence="4" id="KW-0342">GTP-binding</keyword>
<comment type="cofactor">
    <cofactor evidence="1">
        <name>Mg(2+)</name>
        <dbReference type="ChEBI" id="CHEBI:18420"/>
    </cofactor>
</comment>
<evidence type="ECO:0000256" key="3">
    <source>
        <dbReference type="ARBA" id="ARBA00012528"/>
    </source>
</evidence>
<reference evidence="8 10" key="2">
    <citation type="submission" date="2018-06" db="EMBL/GenBank/DDBJ databases">
        <authorList>
            <consortium name="Pathogen Informatics"/>
            <person name="Doyle S."/>
        </authorList>
    </citation>
    <scope>NUCLEOTIDE SEQUENCE [LARGE SCALE GENOMIC DNA]</scope>
    <source>
        <strain evidence="8 10">NCTC12120</strain>
    </source>
</reference>
<dbReference type="GO" id="GO:0005525">
    <property type="term" value="F:GTP binding"/>
    <property type="evidence" value="ECO:0007669"/>
    <property type="project" value="UniProtKB-KW"/>
</dbReference>
<evidence type="ECO:0000259" key="6">
    <source>
        <dbReference type="PROSITE" id="PS50887"/>
    </source>
</evidence>
<evidence type="ECO:0000256" key="1">
    <source>
        <dbReference type="ARBA" id="ARBA00001946"/>
    </source>
</evidence>
<comment type="pathway">
    <text evidence="2">Purine metabolism; 3',5'-cyclic di-GMP biosynthesis.</text>
</comment>
<name>A0A291DXL2_9ENTR</name>
<gene>
    <name evidence="8" type="primary">cph2_2</name>
    <name evidence="7" type="ORF">CO704_10815</name>
    <name evidence="8" type="ORF">NCTC12120_05489</name>
</gene>
<protein>
    <recommendedName>
        <fullName evidence="3">diguanylate cyclase</fullName>
        <ecNumber evidence="3">2.7.7.65</ecNumber>
    </recommendedName>
</protein>
<dbReference type="Gene3D" id="3.30.70.270">
    <property type="match status" value="1"/>
</dbReference>
<reference evidence="7 9" key="1">
    <citation type="submission" date="2017-09" db="EMBL/GenBank/DDBJ databases">
        <title>FDA dAtabase for Regulatory Grade micrObial Sequences (FDA-ARGOS): Supporting development and validation of Infectious Disease Dx tests.</title>
        <authorList>
            <person name="Minogue T."/>
            <person name="Wolcott M."/>
            <person name="Wasieloski L."/>
            <person name="Aguilar W."/>
            <person name="Moore D."/>
            <person name="Tallon L."/>
            <person name="Sadzewicz L."/>
            <person name="Ott S."/>
            <person name="Zhao X."/>
            <person name="Nagaraj S."/>
            <person name="Vavikolanu K."/>
            <person name="Aluvathingal J."/>
            <person name="Nadendla S."/>
            <person name="Sichtig H."/>
        </authorList>
    </citation>
    <scope>NUCLEOTIDE SEQUENCE [LARGE SCALE GENOMIC DNA]</scope>
    <source>
        <strain evidence="7 9">FDAARGOS_392</strain>
    </source>
</reference>
<dbReference type="Proteomes" id="UP000251197">
    <property type="component" value="Unassembled WGS sequence"/>
</dbReference>
<evidence type="ECO:0000256" key="4">
    <source>
        <dbReference type="ARBA" id="ARBA00023134"/>
    </source>
</evidence>
<evidence type="ECO:0000313" key="8">
    <source>
        <dbReference type="EMBL" id="SQC92295.1"/>
    </source>
</evidence>
<dbReference type="GO" id="GO:0052621">
    <property type="term" value="F:diguanylate cyclase activity"/>
    <property type="evidence" value="ECO:0007669"/>
    <property type="project" value="UniProtKB-EC"/>
</dbReference>
<evidence type="ECO:0000256" key="2">
    <source>
        <dbReference type="ARBA" id="ARBA00004665"/>
    </source>
</evidence>
<keyword evidence="4" id="KW-0547">Nucleotide-binding</keyword>
<dbReference type="Proteomes" id="UP000217979">
    <property type="component" value="Chromosome"/>
</dbReference>
<comment type="catalytic activity">
    <reaction evidence="5">
        <text>2 GTP = 3',3'-c-di-GMP + 2 diphosphate</text>
        <dbReference type="Rhea" id="RHEA:24898"/>
        <dbReference type="ChEBI" id="CHEBI:33019"/>
        <dbReference type="ChEBI" id="CHEBI:37565"/>
        <dbReference type="ChEBI" id="CHEBI:58805"/>
        <dbReference type="EC" id="2.7.7.65"/>
    </reaction>
</comment>
<dbReference type="EMBL" id="UAVU01000009">
    <property type="protein sequence ID" value="SQC92295.1"/>
    <property type="molecule type" value="Genomic_DNA"/>
</dbReference>
<dbReference type="AlphaFoldDB" id="A0A291DXL2"/>
<dbReference type="PANTHER" id="PTHR45138:SF9">
    <property type="entry name" value="DIGUANYLATE CYCLASE DGCM-RELATED"/>
    <property type="match status" value="1"/>
</dbReference>
<sequence>MLDTTMTDELTGLLNRQGLMFLGQYAMSSANRRAEHLSMVFVVVDHLGQINDGHGHEQGDRALVVFSELMKSSFRETDLIAREGVDEFILLFNGTSEEGAFIAMQHLDGKVKAFNQRAETPWALGFSWGCVEYAPQRHLSLEDLVNEVDQTMRQARSGRTERV</sequence>
<feature type="domain" description="GGDEF" evidence="6">
    <location>
        <begin position="35"/>
        <end position="163"/>
    </location>
</feature>
<dbReference type="SMART" id="SM00267">
    <property type="entry name" value="GGDEF"/>
    <property type="match status" value="1"/>
</dbReference>
<dbReference type="InterPro" id="IPR043128">
    <property type="entry name" value="Rev_trsase/Diguanyl_cyclase"/>
</dbReference>
<dbReference type="PROSITE" id="PS50887">
    <property type="entry name" value="GGDEF"/>
    <property type="match status" value="1"/>
</dbReference>
<proteinExistence type="predicted"/>
<dbReference type="PANTHER" id="PTHR45138">
    <property type="entry name" value="REGULATORY COMPONENTS OF SENSORY TRANSDUCTION SYSTEM"/>
    <property type="match status" value="1"/>
</dbReference>
<dbReference type="InterPro" id="IPR050469">
    <property type="entry name" value="Diguanylate_Cyclase"/>
</dbReference>
<dbReference type="InterPro" id="IPR029787">
    <property type="entry name" value="Nucleotide_cyclase"/>
</dbReference>
<dbReference type="CDD" id="cd01949">
    <property type="entry name" value="GGDEF"/>
    <property type="match status" value="1"/>
</dbReference>
<evidence type="ECO:0000313" key="9">
    <source>
        <dbReference type="Proteomes" id="UP000217979"/>
    </source>
</evidence>
<evidence type="ECO:0000256" key="5">
    <source>
        <dbReference type="ARBA" id="ARBA00034247"/>
    </source>
</evidence>
<dbReference type="GO" id="GO:0005886">
    <property type="term" value="C:plasma membrane"/>
    <property type="evidence" value="ECO:0007669"/>
    <property type="project" value="TreeGrafter"/>
</dbReference>
<dbReference type="InterPro" id="IPR000160">
    <property type="entry name" value="GGDEF_dom"/>
</dbReference>
<organism evidence="7 9">
    <name type="scientific">Cedecea neteri</name>
    <dbReference type="NCBI Taxonomy" id="158822"/>
    <lineage>
        <taxon>Bacteria</taxon>
        <taxon>Pseudomonadati</taxon>
        <taxon>Pseudomonadota</taxon>
        <taxon>Gammaproteobacteria</taxon>
        <taxon>Enterobacterales</taxon>
        <taxon>Enterobacteriaceae</taxon>
        <taxon>Cedecea</taxon>
    </lineage>
</organism>